<dbReference type="InterPro" id="IPR011989">
    <property type="entry name" value="ARM-like"/>
</dbReference>
<protein>
    <recommendedName>
        <fullName evidence="7">Beta-catenin-like protein 1 N-terminal domain-containing protein</fullName>
    </recommendedName>
</protein>
<organism evidence="8 9">
    <name type="scientific">Cerrena zonata</name>
    <dbReference type="NCBI Taxonomy" id="2478898"/>
    <lineage>
        <taxon>Eukaryota</taxon>
        <taxon>Fungi</taxon>
        <taxon>Dikarya</taxon>
        <taxon>Basidiomycota</taxon>
        <taxon>Agaricomycotina</taxon>
        <taxon>Agaricomycetes</taxon>
        <taxon>Polyporales</taxon>
        <taxon>Cerrenaceae</taxon>
        <taxon>Cerrena</taxon>
    </lineage>
</organism>
<proteinExistence type="predicted"/>
<dbReference type="PANTHER" id="PTHR14978:SF0">
    <property type="entry name" value="BETA-CATENIN-LIKE PROTEIN 1"/>
    <property type="match status" value="1"/>
</dbReference>
<dbReference type="AlphaFoldDB" id="A0AAW0GUR5"/>
<dbReference type="InterPro" id="IPR016024">
    <property type="entry name" value="ARM-type_fold"/>
</dbReference>
<feature type="coiled-coil region" evidence="6">
    <location>
        <begin position="273"/>
        <end position="307"/>
    </location>
</feature>
<reference evidence="8 9" key="1">
    <citation type="submission" date="2022-09" db="EMBL/GenBank/DDBJ databases">
        <authorList>
            <person name="Palmer J.M."/>
        </authorList>
    </citation>
    <scope>NUCLEOTIDE SEQUENCE [LARGE SCALE GENOMIC DNA]</scope>
    <source>
        <strain evidence="8 9">DSM 7382</strain>
    </source>
</reference>
<name>A0AAW0GUR5_9APHY</name>
<evidence type="ECO:0000256" key="1">
    <source>
        <dbReference type="ARBA" id="ARBA00004123"/>
    </source>
</evidence>
<dbReference type="InterPro" id="IPR013180">
    <property type="entry name" value="CTNNBL1_N"/>
</dbReference>
<evidence type="ECO:0000256" key="5">
    <source>
        <dbReference type="ARBA" id="ARBA00023242"/>
    </source>
</evidence>
<dbReference type="EMBL" id="JASBNA010000001">
    <property type="protein sequence ID" value="KAK7695852.1"/>
    <property type="molecule type" value="Genomic_DNA"/>
</dbReference>
<dbReference type="SUPFAM" id="SSF48371">
    <property type="entry name" value="ARM repeat"/>
    <property type="match status" value="1"/>
</dbReference>
<dbReference type="FunFam" id="1.25.10.10:FF:001136">
    <property type="entry name" value="Beta-catenin-like protein 1"/>
    <property type="match status" value="1"/>
</dbReference>
<sequence length="403" mass="45758">MDDEEEEGEGSREEALKTLIEGLLQNSILELLVDNLSRLNEAEESDRQGVFHILGIFENILGFNAELSIQLVEKTVILDWVLKRIQSKAHDENQGYAAELLSILLQNNRPNRLKLIEKNGVEIILQVLSKYRRRDPSDADETEFMENVFDSLCSALAEVEVRKAFLDLEGVDLMVLMMKEKKQSRSRSIKVLDYAMSGQAGTVACETFVEALGLKSLFSTFMGKTKKKISPTASEDTAHSLGIVSSLFTNLPSDSPPRIRLLAKFVENNYEKVDKLLEIREAAQGRLNAVDREIEKERQEMQDSDDEEGGAVEEDLWYLRRLDNGLFTLQTVDYILAWIAMEDDGILTHIRQMLERKNKSLGDITKILEVYRDNVDVDQSKQDEGAPSQKEILENLIRFLAAV</sequence>
<evidence type="ECO:0000313" key="8">
    <source>
        <dbReference type="EMBL" id="KAK7695852.1"/>
    </source>
</evidence>
<gene>
    <name evidence="8" type="ORF">QCA50_000490</name>
</gene>
<keyword evidence="3" id="KW-0677">Repeat</keyword>
<keyword evidence="2" id="KW-0597">Phosphoprotein</keyword>
<comment type="subcellular location">
    <subcellularLocation>
        <location evidence="1">Nucleus</location>
    </subcellularLocation>
</comment>
<accession>A0AAW0GUR5</accession>
<feature type="domain" description="Beta-catenin-like protein 1 N-terminal" evidence="7">
    <location>
        <begin position="6"/>
        <end position="369"/>
    </location>
</feature>
<dbReference type="Pfam" id="PF08216">
    <property type="entry name" value="CTNNBL"/>
    <property type="match status" value="1"/>
</dbReference>
<dbReference type="PANTHER" id="PTHR14978">
    <property type="entry name" value="BETA-CATENIN-LIKE PROTEIN 1 NUCLEAR ASSOCIATED PROTEIN"/>
    <property type="match status" value="1"/>
</dbReference>
<dbReference type="GO" id="GO:0005681">
    <property type="term" value="C:spliceosomal complex"/>
    <property type="evidence" value="ECO:0007669"/>
    <property type="project" value="TreeGrafter"/>
</dbReference>
<evidence type="ECO:0000256" key="3">
    <source>
        <dbReference type="ARBA" id="ARBA00022737"/>
    </source>
</evidence>
<dbReference type="Gene3D" id="1.25.10.10">
    <property type="entry name" value="Leucine-rich Repeat Variant"/>
    <property type="match status" value="1"/>
</dbReference>
<keyword evidence="5" id="KW-0539">Nucleus</keyword>
<dbReference type="Proteomes" id="UP001385951">
    <property type="component" value="Unassembled WGS sequence"/>
</dbReference>
<keyword evidence="4 6" id="KW-0175">Coiled coil</keyword>
<dbReference type="InterPro" id="IPR039678">
    <property type="entry name" value="CTNNBL1"/>
</dbReference>
<keyword evidence="9" id="KW-1185">Reference proteome</keyword>
<evidence type="ECO:0000313" key="9">
    <source>
        <dbReference type="Proteomes" id="UP001385951"/>
    </source>
</evidence>
<evidence type="ECO:0000259" key="7">
    <source>
        <dbReference type="Pfam" id="PF08216"/>
    </source>
</evidence>
<evidence type="ECO:0000256" key="2">
    <source>
        <dbReference type="ARBA" id="ARBA00022553"/>
    </source>
</evidence>
<dbReference type="GO" id="GO:0010467">
    <property type="term" value="P:gene expression"/>
    <property type="evidence" value="ECO:0007669"/>
    <property type="project" value="UniProtKB-ARBA"/>
</dbReference>
<evidence type="ECO:0000256" key="4">
    <source>
        <dbReference type="ARBA" id="ARBA00023054"/>
    </source>
</evidence>
<evidence type="ECO:0000256" key="6">
    <source>
        <dbReference type="SAM" id="Coils"/>
    </source>
</evidence>
<comment type="caution">
    <text evidence="8">The sequence shown here is derived from an EMBL/GenBank/DDBJ whole genome shotgun (WGS) entry which is preliminary data.</text>
</comment>